<dbReference type="EMBL" id="FCQH01000014">
    <property type="protein sequence ID" value="CVL03821.1"/>
    <property type="molecule type" value="Genomic_DNA"/>
</dbReference>
<dbReference type="GeneID" id="65094221"/>
<dbReference type="RefSeq" id="XP_041688355.1">
    <property type="nucleotide sequence ID" value="XM_041822701.1"/>
</dbReference>
<sequence>MDKPKPRKRSIAGNLVTLTNTLCNISEQRCCDQDAQRRALAAIGLLRRKIRSLQSFPQEPAIKRCETNCPTDSRTDVVSRLPTEIYIMIINCLVNDRYGRSPEQAKLRAQTLQSLASTCRMFQILCEEHLYTHPRSQRLSTNSNPQWLFLFCLTIEPRRAHHIRSLTFQPRPENFRYGVWVSTLELCPNLTRLELDWKYAPAQVVRQFMHMHMGLFFAACPKVTEFIYDGGFGLDDEITANEVAFSQQYADFAKQLCHLEVCGAFESIRDILHYDYPNLKSLTLTEFDYGEREDFFQKLSLCTHDLERLRLGCPRQFSLQDLEIGFKTWGKTLQSLDIERPVFMDSDDDILGHLLPHLTRLEELGLSAWCTTFRLSDIQAIAQPDAPRLKAFRWFHADDIFKYDPLANAENVSKAIIDIFIAHSETLNTFIIEESFNFWNFGMDIFKHLHKAKNLENLRVQLNDIPTKKEIDGLLTACPKLGKSELGLTVVKEFFTECTLATMKYKEDTLEAVEGSWGRTCHPMRTGTWS</sequence>
<gene>
    <name evidence="1" type="ORF">FMAN_14978</name>
</gene>
<dbReference type="Proteomes" id="UP000184255">
    <property type="component" value="Unassembled WGS sequence"/>
</dbReference>
<evidence type="ECO:0000313" key="1">
    <source>
        <dbReference type="EMBL" id="CVL03821.1"/>
    </source>
</evidence>
<accession>A0A1L7U8J6</accession>
<protein>
    <recommendedName>
        <fullName evidence="3">F-box domain-containing protein</fullName>
    </recommendedName>
</protein>
<dbReference type="VEuPathDB" id="FungiDB:FMAN_14978"/>
<reference evidence="2" key="1">
    <citation type="journal article" date="2016" name="Genome Biol. Evol.">
        <title>Comparative 'omics' of the Fusarium fujikuroi species complex highlights differences in genetic potential and metabolite synthesis.</title>
        <authorList>
            <person name="Niehaus E.-M."/>
            <person name="Muensterkoetter M."/>
            <person name="Proctor R.H."/>
            <person name="Brown D.W."/>
            <person name="Sharon A."/>
            <person name="Idan Y."/>
            <person name="Oren-Young L."/>
            <person name="Sieber C.M."/>
            <person name="Novak O."/>
            <person name="Pencik A."/>
            <person name="Tarkowska D."/>
            <person name="Hromadova K."/>
            <person name="Freeman S."/>
            <person name="Maymon M."/>
            <person name="Elazar M."/>
            <person name="Youssef S.A."/>
            <person name="El-Shabrawy E.S.M."/>
            <person name="Shalaby A.B.A."/>
            <person name="Houterman P."/>
            <person name="Brock N.L."/>
            <person name="Burkhardt I."/>
            <person name="Tsavkelova E.A."/>
            <person name="Dickschat J.S."/>
            <person name="Galuszka P."/>
            <person name="Gueldener U."/>
            <person name="Tudzynski B."/>
        </authorList>
    </citation>
    <scope>NUCLEOTIDE SEQUENCE [LARGE SCALE GENOMIC DNA]</scope>
    <source>
        <strain evidence="2">MRC7560</strain>
    </source>
</reference>
<dbReference type="AlphaFoldDB" id="A0A1L7U8J6"/>
<keyword evidence="2" id="KW-1185">Reference proteome</keyword>
<name>A0A1L7U8J6_FUSMA</name>
<comment type="caution">
    <text evidence="1">The sequence shown here is derived from an EMBL/GenBank/DDBJ whole genome shotgun (WGS) entry which is preliminary data.</text>
</comment>
<evidence type="ECO:0000313" key="2">
    <source>
        <dbReference type="Proteomes" id="UP000184255"/>
    </source>
</evidence>
<evidence type="ECO:0008006" key="3">
    <source>
        <dbReference type="Google" id="ProtNLM"/>
    </source>
</evidence>
<dbReference type="InterPro" id="IPR032675">
    <property type="entry name" value="LRR_dom_sf"/>
</dbReference>
<dbReference type="SUPFAM" id="SSF52047">
    <property type="entry name" value="RNI-like"/>
    <property type="match status" value="1"/>
</dbReference>
<dbReference type="Gene3D" id="3.80.10.10">
    <property type="entry name" value="Ribonuclease Inhibitor"/>
    <property type="match status" value="1"/>
</dbReference>
<proteinExistence type="predicted"/>
<organism evidence="1 2">
    <name type="scientific">Fusarium mangiferae</name>
    <name type="common">Mango malformation disease fungus</name>
    <dbReference type="NCBI Taxonomy" id="192010"/>
    <lineage>
        <taxon>Eukaryota</taxon>
        <taxon>Fungi</taxon>
        <taxon>Dikarya</taxon>
        <taxon>Ascomycota</taxon>
        <taxon>Pezizomycotina</taxon>
        <taxon>Sordariomycetes</taxon>
        <taxon>Hypocreomycetidae</taxon>
        <taxon>Hypocreales</taxon>
        <taxon>Nectriaceae</taxon>
        <taxon>Fusarium</taxon>
        <taxon>Fusarium fujikuroi species complex</taxon>
    </lineage>
</organism>